<dbReference type="AlphaFoldDB" id="A0A158ATX7"/>
<organism evidence="2 3">
    <name type="scientific">Caballeronia pedi</name>
    <dbReference type="NCBI Taxonomy" id="1777141"/>
    <lineage>
        <taxon>Bacteria</taxon>
        <taxon>Pseudomonadati</taxon>
        <taxon>Pseudomonadota</taxon>
        <taxon>Betaproteobacteria</taxon>
        <taxon>Burkholderiales</taxon>
        <taxon>Burkholderiaceae</taxon>
        <taxon>Caballeronia</taxon>
    </lineage>
</organism>
<dbReference type="EMBL" id="FCOE02000007">
    <property type="protein sequence ID" value="SAK61100.1"/>
    <property type="molecule type" value="Genomic_DNA"/>
</dbReference>
<gene>
    <name evidence="2" type="ORF">AWB80_02643</name>
</gene>
<keyword evidence="1" id="KW-0472">Membrane</keyword>
<proteinExistence type="predicted"/>
<keyword evidence="1" id="KW-0812">Transmembrane</keyword>
<name>A0A158ATX7_9BURK</name>
<dbReference type="Proteomes" id="UP000054911">
    <property type="component" value="Unassembled WGS sequence"/>
</dbReference>
<protein>
    <submittedName>
        <fullName evidence="2">Uncharacterized protein</fullName>
    </submittedName>
</protein>
<comment type="caution">
    <text evidence="2">The sequence shown here is derived from an EMBL/GenBank/DDBJ whole genome shotgun (WGS) entry which is preliminary data.</text>
</comment>
<evidence type="ECO:0000313" key="3">
    <source>
        <dbReference type="Proteomes" id="UP000054911"/>
    </source>
</evidence>
<evidence type="ECO:0000256" key="1">
    <source>
        <dbReference type="SAM" id="Phobius"/>
    </source>
</evidence>
<feature type="transmembrane region" description="Helical" evidence="1">
    <location>
        <begin position="64"/>
        <end position="89"/>
    </location>
</feature>
<sequence length="98" mass="11254">MKRMSLLLLRTALLVFVTYELGIVLAVFIIRRTPMMPYWMDMTIRYVLEAVRAEINDPWDISTIGLIGIFVVSWLVVGVLVFGLFQIAVRLINGRPRA</sequence>
<keyword evidence="1" id="KW-1133">Transmembrane helix</keyword>
<keyword evidence="3" id="KW-1185">Reference proteome</keyword>
<evidence type="ECO:0000313" key="2">
    <source>
        <dbReference type="EMBL" id="SAK61100.1"/>
    </source>
</evidence>
<feature type="transmembrane region" description="Helical" evidence="1">
    <location>
        <begin position="7"/>
        <end position="30"/>
    </location>
</feature>
<accession>A0A158ATX7</accession>
<dbReference type="RefSeq" id="WP_061175127.1">
    <property type="nucleotide sequence ID" value="NZ_FCOE02000007.1"/>
</dbReference>
<reference evidence="2" key="1">
    <citation type="submission" date="2016-01" db="EMBL/GenBank/DDBJ databases">
        <authorList>
            <person name="Peeters C."/>
        </authorList>
    </citation>
    <scope>NUCLEOTIDE SEQUENCE [LARGE SCALE GENOMIC DNA]</scope>
    <source>
        <strain evidence="2">LMG 29323</strain>
    </source>
</reference>